<accession>A0A5B1M3S7</accession>
<reference evidence="1 2" key="1">
    <citation type="submission" date="2019-09" db="EMBL/GenBank/DDBJ databases">
        <title>Nocardioides panacisoli sp. nov., isolated from the soil of a ginseng field.</title>
        <authorList>
            <person name="Cho C."/>
        </authorList>
    </citation>
    <scope>NUCLEOTIDE SEQUENCE [LARGE SCALE GENOMIC DNA]</scope>
    <source>
        <strain evidence="1 2">BN140041</strain>
    </source>
</reference>
<name>A0A5B1M3S7_9ACTN</name>
<dbReference type="AlphaFoldDB" id="A0A5B1M3S7"/>
<gene>
    <name evidence="1" type="ORF">F0U47_07950</name>
</gene>
<protein>
    <submittedName>
        <fullName evidence="1">Uncharacterized protein</fullName>
    </submittedName>
</protein>
<reference evidence="1 2" key="2">
    <citation type="submission" date="2019-09" db="EMBL/GenBank/DDBJ databases">
        <authorList>
            <person name="Jin C."/>
        </authorList>
    </citation>
    <scope>NUCLEOTIDE SEQUENCE [LARGE SCALE GENOMIC DNA]</scope>
    <source>
        <strain evidence="1 2">BN140041</strain>
    </source>
</reference>
<evidence type="ECO:0000313" key="1">
    <source>
        <dbReference type="EMBL" id="KAA1427401.1"/>
    </source>
</evidence>
<sequence length="123" mass="13322">MNEVSAICPVCETTAVLPADEMVLVADKFVDDASLAGWAMWACETCSDWSAVAVGRREFAALEALGGHLDGVGHAAWPPARPEQRPAARPLCVDDLIEFHRLLEQPDWFAELLRFADAAGDAE</sequence>
<dbReference type="EMBL" id="VUJW01000003">
    <property type="protein sequence ID" value="KAA1427401.1"/>
    <property type="molecule type" value="Genomic_DNA"/>
</dbReference>
<evidence type="ECO:0000313" key="2">
    <source>
        <dbReference type="Proteomes" id="UP000324351"/>
    </source>
</evidence>
<keyword evidence="2" id="KW-1185">Reference proteome</keyword>
<organism evidence="1 2">
    <name type="scientific">Nocardioides antri</name>
    <dbReference type="NCBI Taxonomy" id="2607659"/>
    <lineage>
        <taxon>Bacteria</taxon>
        <taxon>Bacillati</taxon>
        <taxon>Actinomycetota</taxon>
        <taxon>Actinomycetes</taxon>
        <taxon>Propionibacteriales</taxon>
        <taxon>Nocardioidaceae</taxon>
        <taxon>Nocardioides</taxon>
    </lineage>
</organism>
<comment type="caution">
    <text evidence="1">The sequence shown here is derived from an EMBL/GenBank/DDBJ whole genome shotgun (WGS) entry which is preliminary data.</text>
</comment>
<dbReference type="RefSeq" id="WP_149749768.1">
    <property type="nucleotide sequence ID" value="NZ_VUJW01000003.1"/>
</dbReference>
<proteinExistence type="predicted"/>
<dbReference type="Proteomes" id="UP000324351">
    <property type="component" value="Unassembled WGS sequence"/>
</dbReference>